<evidence type="ECO:0000256" key="1">
    <source>
        <dbReference type="SAM" id="Phobius"/>
    </source>
</evidence>
<reference evidence="2" key="1">
    <citation type="submission" date="2021-02" db="EMBL/GenBank/DDBJ databases">
        <title>Psilocybe cubensis genome.</title>
        <authorList>
            <person name="Mckernan K.J."/>
            <person name="Crawford S."/>
            <person name="Trippe A."/>
            <person name="Kane L.T."/>
            <person name="Mclaughlin S."/>
        </authorList>
    </citation>
    <scope>NUCLEOTIDE SEQUENCE [LARGE SCALE GENOMIC DNA]</scope>
    <source>
        <strain evidence="2">MGC-MH-2018</strain>
    </source>
</reference>
<dbReference type="EMBL" id="JAFIQS010000003">
    <property type="protein sequence ID" value="KAG5171912.1"/>
    <property type="molecule type" value="Genomic_DNA"/>
</dbReference>
<gene>
    <name evidence="2" type="ORF">JR316_004001</name>
</gene>
<feature type="transmembrane region" description="Helical" evidence="1">
    <location>
        <begin position="183"/>
        <end position="201"/>
    </location>
</feature>
<sequence>MTTQASWAPVNETSADLWHERSILVGLFLGAIGYGIHLTLFVWTSHILYTKRMNSKGTVGQFLLLYVVVVFVLGNIGNATNIRFGEMTFIDNRNYPGGPNAFFVQQSTNKVAVLCNSAYIVNSWFQDGLLLYRLWIFSQRSLYTVAFPSIMFLSAVGLSFLLIIELSQPGITRWSKISVNLAIPYWSISIALNVIITLYIATRLLYMRRRLRRVVADCAVEYVSLTAMLVESAALYTINGLVFLVSFSIHSPIQYLALPLLGQTQSISPLLIILRVAQGRAWSDDTMSRLNTMPTQFQVSSRIDTDFSDPNLRGSSTILDSLSFRDISSHDLEAEKGRDSKISS</sequence>
<keyword evidence="1" id="KW-0812">Transmembrane</keyword>
<keyword evidence="1" id="KW-0472">Membrane</keyword>
<feature type="transmembrane region" description="Helical" evidence="1">
    <location>
        <begin position="142"/>
        <end position="163"/>
    </location>
</feature>
<accession>A0A8H7Y3R6</accession>
<feature type="transmembrane region" description="Helical" evidence="1">
    <location>
        <begin position="222"/>
        <end position="249"/>
    </location>
</feature>
<proteinExistence type="predicted"/>
<feature type="transmembrane region" description="Helical" evidence="1">
    <location>
        <begin position="63"/>
        <end position="84"/>
    </location>
</feature>
<dbReference type="AlphaFoldDB" id="A0A8H7Y3R6"/>
<feature type="transmembrane region" description="Helical" evidence="1">
    <location>
        <begin position="23"/>
        <end position="43"/>
    </location>
</feature>
<protein>
    <submittedName>
        <fullName evidence="2">Uncharacterized protein</fullName>
    </submittedName>
</protein>
<comment type="caution">
    <text evidence="2">The sequence shown here is derived from an EMBL/GenBank/DDBJ whole genome shotgun (WGS) entry which is preliminary data.</text>
</comment>
<name>A0A8H7Y3R6_PSICU</name>
<organism evidence="2">
    <name type="scientific">Psilocybe cubensis</name>
    <name type="common">Psychedelic mushroom</name>
    <name type="synonym">Stropharia cubensis</name>
    <dbReference type="NCBI Taxonomy" id="181762"/>
    <lineage>
        <taxon>Eukaryota</taxon>
        <taxon>Fungi</taxon>
        <taxon>Dikarya</taxon>
        <taxon>Basidiomycota</taxon>
        <taxon>Agaricomycotina</taxon>
        <taxon>Agaricomycetes</taxon>
        <taxon>Agaricomycetidae</taxon>
        <taxon>Agaricales</taxon>
        <taxon>Agaricineae</taxon>
        <taxon>Strophariaceae</taxon>
        <taxon>Psilocybe</taxon>
    </lineage>
</organism>
<evidence type="ECO:0000313" key="2">
    <source>
        <dbReference type="EMBL" id="KAG5171912.1"/>
    </source>
</evidence>
<dbReference type="OrthoDB" id="2905268at2759"/>
<keyword evidence="1" id="KW-1133">Transmembrane helix</keyword>